<dbReference type="EMBL" id="RCHU01000605">
    <property type="protein sequence ID" value="TKS00424.1"/>
    <property type="molecule type" value="Genomic_DNA"/>
</dbReference>
<protein>
    <recommendedName>
        <fullName evidence="2">non-specific serine/threonine protein kinase</fullName>
        <ecNumber evidence="2">2.7.11.1</ecNumber>
    </recommendedName>
</protein>
<keyword evidence="7" id="KW-0472">Membrane</keyword>
<dbReference type="Pfam" id="PF14380">
    <property type="entry name" value="WAK_assoc"/>
    <property type="match status" value="1"/>
</dbReference>
<feature type="compositionally biased region" description="Low complexity" evidence="11">
    <location>
        <begin position="455"/>
        <end position="467"/>
    </location>
</feature>
<keyword evidence="5 12" id="KW-0732">Signal</keyword>
<dbReference type="PANTHER" id="PTHR27009">
    <property type="entry name" value="RUST RESISTANCE KINASE LR10-RELATED"/>
    <property type="match status" value="1"/>
</dbReference>
<evidence type="ECO:0000259" key="14">
    <source>
        <dbReference type="Pfam" id="PF14380"/>
    </source>
</evidence>
<reference evidence="15" key="1">
    <citation type="submission" date="2018-10" db="EMBL/GenBank/DDBJ databases">
        <title>Population genomic analysis revealed the cold adaptation of white poplar.</title>
        <authorList>
            <person name="Liu Y.-J."/>
        </authorList>
    </citation>
    <scope>NUCLEOTIDE SEQUENCE [LARGE SCALE GENOMIC DNA]</scope>
    <source>
        <strain evidence="15">PAL-ZL1</strain>
    </source>
</reference>
<keyword evidence="3" id="KW-0723">Serine/threonine-protein kinase</keyword>
<evidence type="ECO:0000256" key="11">
    <source>
        <dbReference type="SAM" id="MobiDB-lite"/>
    </source>
</evidence>
<evidence type="ECO:0000256" key="6">
    <source>
        <dbReference type="ARBA" id="ARBA00022989"/>
    </source>
</evidence>
<gene>
    <name evidence="15" type="ORF">D5086_0000182880</name>
</gene>
<dbReference type="STRING" id="43335.A0A4U5PTG6"/>
<name>A0A4U5PTG6_POPAL</name>
<evidence type="ECO:0000256" key="5">
    <source>
        <dbReference type="ARBA" id="ARBA00022729"/>
    </source>
</evidence>
<evidence type="ECO:0000256" key="1">
    <source>
        <dbReference type="ARBA" id="ARBA00004479"/>
    </source>
</evidence>
<feature type="chain" id="PRO_5020388117" description="non-specific serine/threonine protein kinase" evidence="12">
    <location>
        <begin position="28"/>
        <end position="499"/>
    </location>
</feature>
<evidence type="ECO:0000256" key="3">
    <source>
        <dbReference type="ARBA" id="ARBA00022527"/>
    </source>
</evidence>
<dbReference type="GO" id="GO:0016020">
    <property type="term" value="C:membrane"/>
    <property type="evidence" value="ECO:0007669"/>
    <property type="project" value="UniProtKB-SubCell"/>
</dbReference>
<dbReference type="SUPFAM" id="SSF56112">
    <property type="entry name" value="Protein kinase-like (PK-like)"/>
    <property type="match status" value="1"/>
</dbReference>
<dbReference type="Pfam" id="PF13947">
    <property type="entry name" value="GUB_WAK_bind"/>
    <property type="match status" value="1"/>
</dbReference>
<organism evidence="15">
    <name type="scientific">Populus alba</name>
    <name type="common">White poplar</name>
    <dbReference type="NCBI Taxonomy" id="43335"/>
    <lineage>
        <taxon>Eukaryota</taxon>
        <taxon>Viridiplantae</taxon>
        <taxon>Streptophyta</taxon>
        <taxon>Embryophyta</taxon>
        <taxon>Tracheophyta</taxon>
        <taxon>Spermatophyta</taxon>
        <taxon>Magnoliopsida</taxon>
        <taxon>eudicotyledons</taxon>
        <taxon>Gunneridae</taxon>
        <taxon>Pentapetalae</taxon>
        <taxon>rosids</taxon>
        <taxon>fabids</taxon>
        <taxon>Malpighiales</taxon>
        <taxon>Salicaceae</taxon>
        <taxon>Saliceae</taxon>
        <taxon>Populus</taxon>
    </lineage>
</organism>
<evidence type="ECO:0000256" key="7">
    <source>
        <dbReference type="ARBA" id="ARBA00023136"/>
    </source>
</evidence>
<keyword evidence="6" id="KW-1133">Transmembrane helix</keyword>
<comment type="catalytic activity">
    <reaction evidence="10">
        <text>L-seryl-[protein] + ATP = O-phospho-L-seryl-[protein] + ADP + H(+)</text>
        <dbReference type="Rhea" id="RHEA:17989"/>
        <dbReference type="Rhea" id="RHEA-COMP:9863"/>
        <dbReference type="Rhea" id="RHEA-COMP:11604"/>
        <dbReference type="ChEBI" id="CHEBI:15378"/>
        <dbReference type="ChEBI" id="CHEBI:29999"/>
        <dbReference type="ChEBI" id="CHEBI:30616"/>
        <dbReference type="ChEBI" id="CHEBI:83421"/>
        <dbReference type="ChEBI" id="CHEBI:456216"/>
        <dbReference type="EC" id="2.7.11.1"/>
    </reaction>
</comment>
<evidence type="ECO:0000256" key="9">
    <source>
        <dbReference type="ARBA" id="ARBA00047899"/>
    </source>
</evidence>
<comment type="catalytic activity">
    <reaction evidence="9">
        <text>L-threonyl-[protein] + ATP = O-phospho-L-threonyl-[protein] + ADP + H(+)</text>
        <dbReference type="Rhea" id="RHEA:46608"/>
        <dbReference type="Rhea" id="RHEA-COMP:11060"/>
        <dbReference type="Rhea" id="RHEA-COMP:11605"/>
        <dbReference type="ChEBI" id="CHEBI:15378"/>
        <dbReference type="ChEBI" id="CHEBI:30013"/>
        <dbReference type="ChEBI" id="CHEBI:30616"/>
        <dbReference type="ChEBI" id="CHEBI:61977"/>
        <dbReference type="ChEBI" id="CHEBI:456216"/>
        <dbReference type="EC" id="2.7.11.1"/>
    </reaction>
</comment>
<feature type="domain" description="Wall-associated receptor kinase galacturonan-binding" evidence="13">
    <location>
        <begin position="35"/>
        <end position="98"/>
    </location>
</feature>
<dbReference type="InterPro" id="IPR032872">
    <property type="entry name" value="WAK_assoc_C"/>
</dbReference>
<feature type="region of interest" description="Disordered" evidence="11">
    <location>
        <begin position="455"/>
        <end position="475"/>
    </location>
</feature>
<keyword evidence="3" id="KW-0418">Kinase</keyword>
<keyword evidence="8" id="KW-0325">Glycoprotein</keyword>
<evidence type="ECO:0000256" key="4">
    <source>
        <dbReference type="ARBA" id="ARBA00022692"/>
    </source>
</evidence>
<dbReference type="EC" id="2.7.11.1" evidence="2"/>
<evidence type="ECO:0000256" key="12">
    <source>
        <dbReference type="SAM" id="SignalP"/>
    </source>
</evidence>
<dbReference type="GO" id="GO:0030247">
    <property type="term" value="F:polysaccharide binding"/>
    <property type="evidence" value="ECO:0007669"/>
    <property type="project" value="InterPro"/>
</dbReference>
<evidence type="ECO:0000313" key="15">
    <source>
        <dbReference type="EMBL" id="TKS00424.1"/>
    </source>
</evidence>
<comment type="caution">
    <text evidence="15">The sequence shown here is derived from an EMBL/GenBank/DDBJ whole genome shotgun (WGS) entry which is preliminary data.</text>
</comment>
<dbReference type="AlphaFoldDB" id="A0A4U5PTG6"/>
<accession>A0A4U5PTG6</accession>
<evidence type="ECO:0000256" key="10">
    <source>
        <dbReference type="ARBA" id="ARBA00048679"/>
    </source>
</evidence>
<keyword evidence="4" id="KW-0812">Transmembrane</keyword>
<feature type="signal peptide" evidence="12">
    <location>
        <begin position="1"/>
        <end position="27"/>
    </location>
</feature>
<feature type="domain" description="Wall-associated receptor kinase C-terminal" evidence="14">
    <location>
        <begin position="168"/>
        <end position="235"/>
    </location>
</feature>
<dbReference type="Gene3D" id="1.10.510.10">
    <property type="entry name" value="Transferase(Phosphotransferase) domain 1"/>
    <property type="match status" value="1"/>
</dbReference>
<dbReference type="GO" id="GO:0004674">
    <property type="term" value="F:protein serine/threonine kinase activity"/>
    <property type="evidence" value="ECO:0007669"/>
    <property type="project" value="UniProtKB-KW"/>
</dbReference>
<evidence type="ECO:0000256" key="8">
    <source>
        <dbReference type="ARBA" id="ARBA00023180"/>
    </source>
</evidence>
<evidence type="ECO:0000259" key="13">
    <source>
        <dbReference type="Pfam" id="PF13947"/>
    </source>
</evidence>
<sequence>MNSSAFSFLSVLVLVLLLFIQVPSSSSNDDLFTACSKKFVCGNISAGFPFWGNDRSPACGIPELELRCESNIPKMKINQVAYRVLGINQDDGTLRIAREDSFVGLCPPQFMNSTFNPKVFESVEGSKNLTFIYGCKDAPTTIPGRIPFTCKINEVNDQSGYIQVGDTGPGECYVSVFVPVSVTDWQPFGNMLEEHLKKGFEVRWKVDRECWECKTSSGVCGIDYATNQTTCYCPNQSRGSRTCAPPGFTPTSAPALPSQGISATVTAIITFSMITICLTRRKGSFSAVIAKIFRPKNSQHVDSVETFMMDNHSLAPKRYSYSDIKKMTSSFVNILGARGTVGYIAPEVFCRSVGVVTYKSDVYSYGIMVLDMVGQSKDFDMGSLETKEMYFPDWFYMYLEPGKISTLHGGTTKEEEEIVEKMILVGLWCIQTIPSHRPSMTKVVEMFEGSLQSLQIPPRPSLSSPRRSAQDHFSTVSSLPCVSSEEGVVNTLSANESDL</sequence>
<evidence type="ECO:0000256" key="2">
    <source>
        <dbReference type="ARBA" id="ARBA00012513"/>
    </source>
</evidence>
<proteinExistence type="predicted"/>
<dbReference type="InterPro" id="IPR011009">
    <property type="entry name" value="Kinase-like_dom_sf"/>
</dbReference>
<dbReference type="InterPro" id="IPR045874">
    <property type="entry name" value="LRK10/LRL21-25-like"/>
</dbReference>
<keyword evidence="3" id="KW-0808">Transferase</keyword>
<dbReference type="InterPro" id="IPR025287">
    <property type="entry name" value="WAK_GUB"/>
</dbReference>
<comment type="subcellular location">
    <subcellularLocation>
        <location evidence="1">Membrane</location>
        <topology evidence="1">Single-pass type I membrane protein</topology>
    </subcellularLocation>
</comment>